<sequence length="197" mass="21604">MVAVTGLVAFLATVAVTLAQNQCDVTVLYESHCPDSRNFIHHDLVPIWHMLEPHCSLDLVPFGKARSTESGFVCQHGAKECRGNMVMSCALRKLPAGRQQLDFVSCYMGDPDYGGPQCAEKSGLSWTDIEACMQSGEGTQLQKEAEAKSYSIRMSRFVPTVVLNDAFNPTDHNEAVGGKFNKLMCRYTSSSDICSLV</sequence>
<evidence type="ECO:0000313" key="4">
    <source>
        <dbReference type="EMBL" id="JAS81456.1"/>
    </source>
</evidence>
<proteinExistence type="inferred from homology"/>
<reference evidence="4" key="1">
    <citation type="submission" date="2015-11" db="EMBL/GenBank/DDBJ databases">
        <title>De novo transcriptome assembly of four potential Pierce s Disease insect vectors from Arizona vineyards.</title>
        <authorList>
            <person name="Tassone E.E."/>
        </authorList>
    </citation>
    <scope>NUCLEOTIDE SEQUENCE</scope>
</reference>
<dbReference type="PANTHER" id="PTHR13234:SF68">
    <property type="entry name" value="GH19763P"/>
    <property type="match status" value="1"/>
</dbReference>
<dbReference type="EMBL" id="GECU01026250">
    <property type="protein sequence ID" value="JAS81456.1"/>
    <property type="molecule type" value="Transcribed_RNA"/>
</dbReference>
<dbReference type="InterPro" id="IPR004911">
    <property type="entry name" value="Interferon-induced_GILT"/>
</dbReference>
<feature type="signal peptide" evidence="3">
    <location>
        <begin position="1"/>
        <end position="19"/>
    </location>
</feature>
<dbReference type="GO" id="GO:0016671">
    <property type="term" value="F:oxidoreductase activity, acting on a sulfur group of donors, disulfide as acceptor"/>
    <property type="evidence" value="ECO:0007669"/>
    <property type="project" value="InterPro"/>
</dbReference>
<name>A0A1B6I3E2_9HEMI</name>
<feature type="chain" id="PRO_5008584752" description="Gamma-interferon-inducible lysosomal thiol reductase" evidence="3">
    <location>
        <begin position="20"/>
        <end position="197"/>
    </location>
</feature>
<evidence type="ECO:0000256" key="2">
    <source>
        <dbReference type="ARBA" id="ARBA00023180"/>
    </source>
</evidence>
<accession>A0A1B6I3E2</accession>
<organism evidence="4">
    <name type="scientific">Homalodisca liturata</name>
    <dbReference type="NCBI Taxonomy" id="320908"/>
    <lineage>
        <taxon>Eukaryota</taxon>
        <taxon>Metazoa</taxon>
        <taxon>Ecdysozoa</taxon>
        <taxon>Arthropoda</taxon>
        <taxon>Hexapoda</taxon>
        <taxon>Insecta</taxon>
        <taxon>Pterygota</taxon>
        <taxon>Neoptera</taxon>
        <taxon>Paraneoptera</taxon>
        <taxon>Hemiptera</taxon>
        <taxon>Auchenorrhyncha</taxon>
        <taxon>Membracoidea</taxon>
        <taxon>Cicadellidae</taxon>
        <taxon>Cicadellinae</taxon>
        <taxon>Proconiini</taxon>
        <taxon>Homalodisca</taxon>
    </lineage>
</organism>
<dbReference type="PANTHER" id="PTHR13234">
    <property type="entry name" value="GAMMA-INTERFERON INDUCIBLE LYSOSOMAL THIOL REDUCTASE GILT"/>
    <property type="match status" value="1"/>
</dbReference>
<evidence type="ECO:0000256" key="3">
    <source>
        <dbReference type="SAM" id="SignalP"/>
    </source>
</evidence>
<evidence type="ECO:0008006" key="5">
    <source>
        <dbReference type="Google" id="ProtNLM"/>
    </source>
</evidence>
<keyword evidence="2" id="KW-0325">Glycoprotein</keyword>
<evidence type="ECO:0000256" key="1">
    <source>
        <dbReference type="ARBA" id="ARBA00005679"/>
    </source>
</evidence>
<protein>
    <recommendedName>
        <fullName evidence="5">Gamma-interferon-inducible lysosomal thiol reductase</fullName>
    </recommendedName>
</protein>
<keyword evidence="3" id="KW-0732">Signal</keyword>
<gene>
    <name evidence="4" type="ORF">g.16434</name>
</gene>
<comment type="similarity">
    <text evidence="1">Belongs to the GILT family.</text>
</comment>
<dbReference type="Pfam" id="PF03227">
    <property type="entry name" value="GILT"/>
    <property type="match status" value="1"/>
</dbReference>
<dbReference type="AlphaFoldDB" id="A0A1B6I3E2"/>